<organism evidence="1 2">
    <name type="scientific">Neolentinus lepideus HHB14362 ss-1</name>
    <dbReference type="NCBI Taxonomy" id="1314782"/>
    <lineage>
        <taxon>Eukaryota</taxon>
        <taxon>Fungi</taxon>
        <taxon>Dikarya</taxon>
        <taxon>Basidiomycota</taxon>
        <taxon>Agaricomycotina</taxon>
        <taxon>Agaricomycetes</taxon>
        <taxon>Gloeophyllales</taxon>
        <taxon>Gloeophyllaceae</taxon>
        <taxon>Neolentinus</taxon>
    </lineage>
</organism>
<dbReference type="STRING" id="1314782.A0A165RTT3"/>
<evidence type="ECO:0000313" key="1">
    <source>
        <dbReference type="EMBL" id="KZT24258.1"/>
    </source>
</evidence>
<name>A0A165RTT3_9AGAM</name>
<sequence>MALLPGDINITHRQDVYPGIDINGRLKDAAKGKVVYIAGVGKSRDWCSHCSCICTSGLHLFLTSTSQSAVELKAVAESIRMDVPGVGIEAYTVDVTDEEAVKASCVDIFGRISVVIANAGYLENWTQVGDIECVKVFSVNPGAILTALSSGEPWLIPRLKDKVELASHSMIRLTSGTEDWFVQWDLDELETKRKEIELDGIG</sequence>
<dbReference type="EMBL" id="KV425579">
    <property type="protein sequence ID" value="KZT24258.1"/>
    <property type="molecule type" value="Genomic_DNA"/>
</dbReference>
<protein>
    <recommendedName>
        <fullName evidence="3">NAD(P)-binding protein</fullName>
    </recommendedName>
</protein>
<evidence type="ECO:0000313" key="2">
    <source>
        <dbReference type="Proteomes" id="UP000076761"/>
    </source>
</evidence>
<reference evidence="1 2" key="1">
    <citation type="journal article" date="2016" name="Mol. Biol. Evol.">
        <title>Comparative Genomics of Early-Diverging Mushroom-Forming Fungi Provides Insights into the Origins of Lignocellulose Decay Capabilities.</title>
        <authorList>
            <person name="Nagy L.G."/>
            <person name="Riley R."/>
            <person name="Tritt A."/>
            <person name="Adam C."/>
            <person name="Daum C."/>
            <person name="Floudas D."/>
            <person name="Sun H."/>
            <person name="Yadav J.S."/>
            <person name="Pangilinan J."/>
            <person name="Larsson K.H."/>
            <person name="Matsuura K."/>
            <person name="Barry K."/>
            <person name="Labutti K."/>
            <person name="Kuo R."/>
            <person name="Ohm R.A."/>
            <person name="Bhattacharya S.S."/>
            <person name="Shirouzu T."/>
            <person name="Yoshinaga Y."/>
            <person name="Martin F.M."/>
            <person name="Grigoriev I.V."/>
            <person name="Hibbett D.S."/>
        </authorList>
    </citation>
    <scope>NUCLEOTIDE SEQUENCE [LARGE SCALE GENOMIC DNA]</scope>
    <source>
        <strain evidence="1 2">HHB14362 ss-1</strain>
    </source>
</reference>
<dbReference type="InParanoid" id="A0A165RTT3"/>
<evidence type="ECO:0008006" key="3">
    <source>
        <dbReference type="Google" id="ProtNLM"/>
    </source>
</evidence>
<keyword evidence="2" id="KW-1185">Reference proteome</keyword>
<dbReference type="Gene3D" id="3.40.50.720">
    <property type="entry name" value="NAD(P)-binding Rossmann-like Domain"/>
    <property type="match status" value="1"/>
</dbReference>
<gene>
    <name evidence="1" type="ORF">NEOLEDRAFT_1148855</name>
</gene>
<proteinExistence type="predicted"/>
<dbReference type="SUPFAM" id="SSF51735">
    <property type="entry name" value="NAD(P)-binding Rossmann-fold domains"/>
    <property type="match status" value="1"/>
</dbReference>
<dbReference type="AlphaFoldDB" id="A0A165RTT3"/>
<dbReference type="InterPro" id="IPR036291">
    <property type="entry name" value="NAD(P)-bd_dom_sf"/>
</dbReference>
<accession>A0A165RTT3</accession>
<dbReference type="OrthoDB" id="1933717at2759"/>
<dbReference type="Proteomes" id="UP000076761">
    <property type="component" value="Unassembled WGS sequence"/>
</dbReference>